<dbReference type="EMBL" id="CP009508">
    <property type="protein sequence ID" value="AKB36175.1"/>
    <property type="molecule type" value="Genomic_DNA"/>
</dbReference>
<dbReference type="Proteomes" id="UP000033123">
    <property type="component" value="Chromosome"/>
</dbReference>
<dbReference type="HOGENOM" id="CLU_3113126_0_0_2"/>
<organism evidence="1 2">
    <name type="scientific">Methanosarcina siciliae C2J</name>
    <dbReference type="NCBI Taxonomy" id="1434118"/>
    <lineage>
        <taxon>Archaea</taxon>
        <taxon>Methanobacteriati</taxon>
        <taxon>Methanobacteriota</taxon>
        <taxon>Stenosarchaea group</taxon>
        <taxon>Methanomicrobia</taxon>
        <taxon>Methanosarcinales</taxon>
        <taxon>Methanosarcinaceae</taxon>
        <taxon>Methanosarcina</taxon>
    </lineage>
</organism>
<name>A0A0E3PMH9_9EURY</name>
<protein>
    <submittedName>
        <fullName evidence="1">Uncharacterized protein</fullName>
    </submittedName>
</protein>
<dbReference type="STRING" id="1434118.MSSAC_1585"/>
<dbReference type="KEGG" id="msj:MSSAC_1585"/>
<sequence length="50" mass="5664">MRELVKPLAQGGTAVPLFALTWKGKELIIERAKDVTSPTRFFYWAIALKT</sequence>
<reference evidence="1 2" key="1">
    <citation type="submission" date="2014-07" db="EMBL/GenBank/DDBJ databases">
        <title>Methanogenic archaea and the global carbon cycle.</title>
        <authorList>
            <person name="Henriksen J.R."/>
            <person name="Luke J."/>
            <person name="Reinhart S."/>
            <person name="Benedict M.N."/>
            <person name="Youngblut N.D."/>
            <person name="Metcalf M.E."/>
            <person name="Whitaker R.J."/>
            <person name="Metcalf W.W."/>
        </authorList>
    </citation>
    <scope>NUCLEOTIDE SEQUENCE [LARGE SCALE GENOMIC DNA]</scope>
    <source>
        <strain evidence="1 2">C2J</strain>
    </source>
</reference>
<evidence type="ECO:0000313" key="1">
    <source>
        <dbReference type="EMBL" id="AKB36175.1"/>
    </source>
</evidence>
<proteinExistence type="predicted"/>
<dbReference type="PATRIC" id="fig|1434118.4.peg.2020"/>
<evidence type="ECO:0000313" key="2">
    <source>
        <dbReference type="Proteomes" id="UP000033123"/>
    </source>
</evidence>
<accession>A0A0E3PMH9</accession>
<gene>
    <name evidence="1" type="ORF">MSSAC_1585</name>
</gene>
<dbReference type="AlphaFoldDB" id="A0A0E3PMH9"/>